<dbReference type="InterPro" id="IPR001173">
    <property type="entry name" value="Glyco_trans_2-like"/>
</dbReference>
<reference evidence="5" key="1">
    <citation type="journal article" date="2014" name="Front. Microbiol.">
        <title>High frequency of phylogenetically diverse reductive dehalogenase-homologous genes in deep subseafloor sedimentary metagenomes.</title>
        <authorList>
            <person name="Kawai M."/>
            <person name="Futagami T."/>
            <person name="Toyoda A."/>
            <person name="Takaki Y."/>
            <person name="Nishi S."/>
            <person name="Hori S."/>
            <person name="Arai W."/>
            <person name="Tsubouchi T."/>
            <person name="Morono Y."/>
            <person name="Uchiyama I."/>
            <person name="Ito T."/>
            <person name="Fujiyama A."/>
            <person name="Inagaki F."/>
            <person name="Takami H."/>
        </authorList>
    </citation>
    <scope>NUCLEOTIDE SEQUENCE</scope>
    <source>
        <strain evidence="5">Expedition CK06-06</strain>
    </source>
</reference>
<sequence length="107" mass="12195">MNPLVYIIILNWNGKDLTMDCLKSLAKVQYDNYKILVVDNGSNDNSVDVIKKEYPNVEILQLDKNIGYAAGNNAGFEFIKIKNPDYIIFLNNDTIVDKKFIEPLIVP</sequence>
<evidence type="ECO:0000259" key="4">
    <source>
        <dbReference type="Pfam" id="PF00535"/>
    </source>
</evidence>
<dbReference type="PANTHER" id="PTHR43179:SF12">
    <property type="entry name" value="GALACTOFURANOSYLTRANSFERASE GLFT2"/>
    <property type="match status" value="1"/>
</dbReference>
<comment type="caution">
    <text evidence="5">The sequence shown here is derived from an EMBL/GenBank/DDBJ whole genome shotgun (WGS) entry which is preliminary data.</text>
</comment>
<organism evidence="5">
    <name type="scientific">marine sediment metagenome</name>
    <dbReference type="NCBI Taxonomy" id="412755"/>
    <lineage>
        <taxon>unclassified sequences</taxon>
        <taxon>metagenomes</taxon>
        <taxon>ecological metagenomes</taxon>
    </lineage>
</organism>
<evidence type="ECO:0000256" key="1">
    <source>
        <dbReference type="ARBA" id="ARBA00006739"/>
    </source>
</evidence>
<keyword evidence="3" id="KW-0808">Transferase</keyword>
<evidence type="ECO:0000256" key="3">
    <source>
        <dbReference type="ARBA" id="ARBA00022679"/>
    </source>
</evidence>
<keyword evidence="2" id="KW-0328">Glycosyltransferase</keyword>
<name>X1S871_9ZZZZ</name>
<evidence type="ECO:0000256" key="2">
    <source>
        <dbReference type="ARBA" id="ARBA00022676"/>
    </source>
</evidence>
<dbReference type="Gene3D" id="3.90.550.10">
    <property type="entry name" value="Spore Coat Polysaccharide Biosynthesis Protein SpsA, Chain A"/>
    <property type="match status" value="1"/>
</dbReference>
<accession>X1S871</accession>
<feature type="non-terminal residue" evidence="5">
    <location>
        <position position="107"/>
    </location>
</feature>
<dbReference type="Pfam" id="PF00535">
    <property type="entry name" value="Glycos_transf_2"/>
    <property type="match status" value="1"/>
</dbReference>
<dbReference type="PANTHER" id="PTHR43179">
    <property type="entry name" value="RHAMNOSYLTRANSFERASE WBBL"/>
    <property type="match status" value="1"/>
</dbReference>
<evidence type="ECO:0000313" key="5">
    <source>
        <dbReference type="EMBL" id="GAI89148.1"/>
    </source>
</evidence>
<feature type="domain" description="Glycosyltransferase 2-like" evidence="4">
    <location>
        <begin position="7"/>
        <end position="105"/>
    </location>
</feature>
<dbReference type="SUPFAM" id="SSF53448">
    <property type="entry name" value="Nucleotide-diphospho-sugar transferases"/>
    <property type="match status" value="1"/>
</dbReference>
<dbReference type="EMBL" id="BARW01018868">
    <property type="protein sequence ID" value="GAI89148.1"/>
    <property type="molecule type" value="Genomic_DNA"/>
</dbReference>
<gene>
    <name evidence="5" type="ORF">S12H4_32213</name>
</gene>
<comment type="similarity">
    <text evidence="1">Belongs to the glycosyltransferase 2 family.</text>
</comment>
<dbReference type="InterPro" id="IPR029044">
    <property type="entry name" value="Nucleotide-diphossugar_trans"/>
</dbReference>
<proteinExistence type="inferred from homology"/>
<dbReference type="GO" id="GO:0016757">
    <property type="term" value="F:glycosyltransferase activity"/>
    <property type="evidence" value="ECO:0007669"/>
    <property type="project" value="UniProtKB-KW"/>
</dbReference>
<dbReference type="AlphaFoldDB" id="X1S871"/>
<protein>
    <recommendedName>
        <fullName evidence="4">Glycosyltransferase 2-like domain-containing protein</fullName>
    </recommendedName>
</protein>